<proteinExistence type="inferred from homology"/>
<dbReference type="AlphaFoldDB" id="A0A6A6WG54"/>
<accession>A0A6A6WG54</accession>
<dbReference type="PROSITE" id="PS51419">
    <property type="entry name" value="RAB"/>
    <property type="match status" value="1"/>
</dbReference>
<dbReference type="SMART" id="SM00175">
    <property type="entry name" value="RAB"/>
    <property type="match status" value="1"/>
</dbReference>
<evidence type="ECO:0000313" key="8">
    <source>
        <dbReference type="Proteomes" id="UP000799437"/>
    </source>
</evidence>
<comment type="subcellular location">
    <subcellularLocation>
        <location evidence="1">Cell membrane</location>
        <topology evidence="1">Lipid-anchor</topology>
        <orientation evidence="1">Cytoplasmic side</orientation>
    </subcellularLocation>
</comment>
<dbReference type="GO" id="GO:0005525">
    <property type="term" value="F:GTP binding"/>
    <property type="evidence" value="ECO:0007669"/>
    <property type="project" value="UniProtKB-KW"/>
</dbReference>
<feature type="compositionally biased region" description="Gly residues" evidence="6">
    <location>
        <begin position="219"/>
        <end position="230"/>
    </location>
</feature>
<dbReference type="SMART" id="SM00173">
    <property type="entry name" value="RAS"/>
    <property type="match status" value="1"/>
</dbReference>
<dbReference type="EMBL" id="ML996567">
    <property type="protein sequence ID" value="KAF2761044.1"/>
    <property type="molecule type" value="Genomic_DNA"/>
</dbReference>
<dbReference type="SMART" id="SM00174">
    <property type="entry name" value="RHO"/>
    <property type="match status" value="1"/>
</dbReference>
<sequence length="230" mass="25613">MANTRNYDFLIKLLLIGDSGVGKSCCLLRFSEDSFTPSFITTIGIDFKIRTIELDGKRVKLQIWDTAGQERFRTITTAYYRGAMGILLVYDVTDERSFNTCVLTAAHSPYMFSSKRMRADVDLKDIRTWFSNVEQHASEGVNKILIGNKCDWEEKRVISTEQGQALADELGIPFLEVSAKSNINVDKAFYSLAADIKKRIIDTQRTEPQQGSNVPIGDSGSGGNLGGKCC</sequence>
<keyword evidence="5" id="KW-0449">Lipoprotein</keyword>
<dbReference type="InterPro" id="IPR027417">
    <property type="entry name" value="P-loop_NTPase"/>
</dbReference>
<evidence type="ECO:0000256" key="5">
    <source>
        <dbReference type="ARBA" id="ARBA00023288"/>
    </source>
</evidence>
<comment type="similarity">
    <text evidence="2">Belongs to the small GTPase superfamily. Rab family.</text>
</comment>
<dbReference type="Gene3D" id="3.40.50.300">
    <property type="entry name" value="P-loop containing nucleotide triphosphate hydrolases"/>
    <property type="match status" value="1"/>
</dbReference>
<dbReference type="PRINTS" id="PR00449">
    <property type="entry name" value="RASTRNSFRMNG"/>
</dbReference>
<keyword evidence="8" id="KW-1185">Reference proteome</keyword>
<dbReference type="RefSeq" id="XP_033603495.1">
    <property type="nucleotide sequence ID" value="XM_033749276.1"/>
</dbReference>
<dbReference type="FunFam" id="3.40.50.300:FF:001447">
    <property type="entry name" value="Ras-related protein Rab-1B"/>
    <property type="match status" value="2"/>
</dbReference>
<dbReference type="GO" id="GO:0005886">
    <property type="term" value="C:plasma membrane"/>
    <property type="evidence" value="ECO:0007669"/>
    <property type="project" value="UniProtKB-SubCell"/>
</dbReference>
<dbReference type="Pfam" id="PF00071">
    <property type="entry name" value="Ras"/>
    <property type="match status" value="2"/>
</dbReference>
<dbReference type="GeneID" id="54490330"/>
<dbReference type="CDD" id="cd01867">
    <property type="entry name" value="Rab8_Rab10_Rab13_like"/>
    <property type="match status" value="1"/>
</dbReference>
<reference evidence="7" key="1">
    <citation type="journal article" date="2020" name="Stud. Mycol.">
        <title>101 Dothideomycetes genomes: a test case for predicting lifestyles and emergence of pathogens.</title>
        <authorList>
            <person name="Haridas S."/>
            <person name="Albert R."/>
            <person name="Binder M."/>
            <person name="Bloem J."/>
            <person name="Labutti K."/>
            <person name="Salamov A."/>
            <person name="Andreopoulos B."/>
            <person name="Baker S."/>
            <person name="Barry K."/>
            <person name="Bills G."/>
            <person name="Bluhm B."/>
            <person name="Cannon C."/>
            <person name="Castanera R."/>
            <person name="Culley D."/>
            <person name="Daum C."/>
            <person name="Ezra D."/>
            <person name="Gonzalez J."/>
            <person name="Henrissat B."/>
            <person name="Kuo A."/>
            <person name="Liang C."/>
            <person name="Lipzen A."/>
            <person name="Lutzoni F."/>
            <person name="Magnuson J."/>
            <person name="Mondo S."/>
            <person name="Nolan M."/>
            <person name="Ohm R."/>
            <person name="Pangilinan J."/>
            <person name="Park H.-J."/>
            <person name="Ramirez L."/>
            <person name="Alfaro M."/>
            <person name="Sun H."/>
            <person name="Tritt A."/>
            <person name="Yoshinaga Y."/>
            <person name="Zwiers L.-H."/>
            <person name="Turgeon B."/>
            <person name="Goodwin S."/>
            <person name="Spatafora J."/>
            <person name="Crous P."/>
            <person name="Grigoriev I."/>
        </authorList>
    </citation>
    <scope>NUCLEOTIDE SEQUENCE</scope>
    <source>
        <strain evidence="7">CBS 121739</strain>
    </source>
</reference>
<feature type="region of interest" description="Disordered" evidence="6">
    <location>
        <begin position="204"/>
        <end position="230"/>
    </location>
</feature>
<organism evidence="7 8">
    <name type="scientific">Pseudovirgaria hyperparasitica</name>
    <dbReference type="NCBI Taxonomy" id="470096"/>
    <lineage>
        <taxon>Eukaryota</taxon>
        <taxon>Fungi</taxon>
        <taxon>Dikarya</taxon>
        <taxon>Ascomycota</taxon>
        <taxon>Pezizomycotina</taxon>
        <taxon>Dothideomycetes</taxon>
        <taxon>Dothideomycetes incertae sedis</taxon>
        <taxon>Acrospermales</taxon>
        <taxon>Acrospermaceae</taxon>
        <taxon>Pseudovirgaria</taxon>
    </lineage>
</organism>
<evidence type="ECO:0000313" key="7">
    <source>
        <dbReference type="EMBL" id="KAF2761044.1"/>
    </source>
</evidence>
<keyword evidence="4" id="KW-0342">GTP-binding</keyword>
<evidence type="ECO:0000256" key="6">
    <source>
        <dbReference type="SAM" id="MobiDB-lite"/>
    </source>
</evidence>
<dbReference type="InterPro" id="IPR001806">
    <property type="entry name" value="Small_GTPase"/>
</dbReference>
<dbReference type="InterPro" id="IPR005225">
    <property type="entry name" value="Small_GTP-bd"/>
</dbReference>
<dbReference type="NCBIfam" id="TIGR00231">
    <property type="entry name" value="small_GTP"/>
    <property type="match status" value="1"/>
</dbReference>
<dbReference type="Proteomes" id="UP000799437">
    <property type="component" value="Unassembled WGS sequence"/>
</dbReference>
<dbReference type="OrthoDB" id="9989112at2759"/>
<dbReference type="PANTHER" id="PTHR47980">
    <property type="entry name" value="LD44762P"/>
    <property type="match status" value="1"/>
</dbReference>
<evidence type="ECO:0000256" key="1">
    <source>
        <dbReference type="ARBA" id="ARBA00004342"/>
    </source>
</evidence>
<dbReference type="GO" id="GO:0003924">
    <property type="term" value="F:GTPase activity"/>
    <property type="evidence" value="ECO:0007669"/>
    <property type="project" value="InterPro"/>
</dbReference>
<evidence type="ECO:0000256" key="3">
    <source>
        <dbReference type="ARBA" id="ARBA00022741"/>
    </source>
</evidence>
<dbReference type="PROSITE" id="PS51421">
    <property type="entry name" value="RAS"/>
    <property type="match status" value="1"/>
</dbReference>
<keyword evidence="3" id="KW-0547">Nucleotide-binding</keyword>
<evidence type="ECO:0000256" key="4">
    <source>
        <dbReference type="ARBA" id="ARBA00023134"/>
    </source>
</evidence>
<protein>
    <submittedName>
        <fullName evidence="7">Rab GTPase</fullName>
    </submittedName>
</protein>
<dbReference type="InterPro" id="IPR050305">
    <property type="entry name" value="Small_GTPase_Rab"/>
</dbReference>
<evidence type="ECO:0000256" key="2">
    <source>
        <dbReference type="ARBA" id="ARBA00006270"/>
    </source>
</evidence>
<gene>
    <name evidence="7" type="ORF">EJ05DRAFT_535903</name>
</gene>
<name>A0A6A6WG54_9PEZI</name>
<dbReference type="SUPFAM" id="SSF52540">
    <property type="entry name" value="P-loop containing nucleoside triphosphate hydrolases"/>
    <property type="match status" value="1"/>
</dbReference>